<feature type="transmembrane region" description="Helical" evidence="7">
    <location>
        <begin position="239"/>
        <end position="263"/>
    </location>
</feature>
<protein>
    <recommendedName>
        <fullName evidence="8">Rhodopsin domain-containing protein</fullName>
    </recommendedName>
</protein>
<evidence type="ECO:0000256" key="2">
    <source>
        <dbReference type="ARBA" id="ARBA00022692"/>
    </source>
</evidence>
<dbReference type="Proteomes" id="UP000799424">
    <property type="component" value="Unassembled WGS sequence"/>
</dbReference>
<evidence type="ECO:0000256" key="6">
    <source>
        <dbReference type="SAM" id="MobiDB-lite"/>
    </source>
</evidence>
<feature type="transmembrane region" description="Helical" evidence="7">
    <location>
        <begin position="120"/>
        <end position="141"/>
    </location>
</feature>
<reference evidence="9" key="1">
    <citation type="journal article" date="2020" name="Stud. Mycol.">
        <title>101 Dothideomycetes genomes: a test case for predicting lifestyles and emergence of pathogens.</title>
        <authorList>
            <person name="Haridas S."/>
            <person name="Albert R."/>
            <person name="Binder M."/>
            <person name="Bloem J."/>
            <person name="Labutti K."/>
            <person name="Salamov A."/>
            <person name="Andreopoulos B."/>
            <person name="Baker S."/>
            <person name="Barry K."/>
            <person name="Bills G."/>
            <person name="Bluhm B."/>
            <person name="Cannon C."/>
            <person name="Castanera R."/>
            <person name="Culley D."/>
            <person name="Daum C."/>
            <person name="Ezra D."/>
            <person name="Gonzalez J."/>
            <person name="Henrissat B."/>
            <person name="Kuo A."/>
            <person name="Liang C."/>
            <person name="Lipzen A."/>
            <person name="Lutzoni F."/>
            <person name="Magnuson J."/>
            <person name="Mondo S."/>
            <person name="Nolan M."/>
            <person name="Ohm R."/>
            <person name="Pangilinan J."/>
            <person name="Park H.-J."/>
            <person name="Ramirez L."/>
            <person name="Alfaro M."/>
            <person name="Sun H."/>
            <person name="Tritt A."/>
            <person name="Yoshinaga Y."/>
            <person name="Zwiers L.-H."/>
            <person name="Turgeon B."/>
            <person name="Goodwin S."/>
            <person name="Spatafora J."/>
            <person name="Crous P."/>
            <person name="Grigoriev I."/>
        </authorList>
    </citation>
    <scope>NUCLEOTIDE SEQUENCE</scope>
    <source>
        <strain evidence="9">CBS 113818</strain>
    </source>
</reference>
<evidence type="ECO:0000256" key="5">
    <source>
        <dbReference type="ARBA" id="ARBA00038359"/>
    </source>
</evidence>
<sequence length="377" mass="41344">MGVPDNGPVLVGVTWWLTFFCGAFLGLRLYAKLSRKQRLWWDDHILIASWVLLLIEAVLTQVGQSFGFGKRTADIPVDNLAVVAGGISVGASISCFASTFSKISFGVTLLRLTTGGLRWFVWFCIVTLFLVMIPSALGTWVQCTPMEKVWNDALEGTCWPPHIIVNYGIFNAAWCAAADFALALLPWKLIWRLQLKPREKIGVGIAMSMGVLSGVCAIVKGIYVVQLRQADFSYNGKDVTIWTAVETATAIIAASIPVLRVFFTEAVSYLGNSNGPSQSRSNSKPMPLSRLNRSHTTTLRSTGRGKESGWTTIDDSVEERASQVGILQDEGGLLRDEEQTLGSREVVVIGHEGILKTDTFTVTVDQDRYSQHKGDHG</sequence>
<feature type="transmembrane region" description="Helical" evidence="7">
    <location>
        <begin position="169"/>
        <end position="191"/>
    </location>
</feature>
<evidence type="ECO:0000313" key="10">
    <source>
        <dbReference type="Proteomes" id="UP000799424"/>
    </source>
</evidence>
<dbReference type="EMBL" id="MU006231">
    <property type="protein sequence ID" value="KAF2824001.1"/>
    <property type="molecule type" value="Genomic_DNA"/>
</dbReference>
<keyword evidence="3 7" id="KW-1133">Transmembrane helix</keyword>
<feature type="transmembrane region" description="Helical" evidence="7">
    <location>
        <begin position="203"/>
        <end position="227"/>
    </location>
</feature>
<evidence type="ECO:0000256" key="7">
    <source>
        <dbReference type="SAM" id="Phobius"/>
    </source>
</evidence>
<organism evidence="9 10">
    <name type="scientific">Ophiobolus disseminans</name>
    <dbReference type="NCBI Taxonomy" id="1469910"/>
    <lineage>
        <taxon>Eukaryota</taxon>
        <taxon>Fungi</taxon>
        <taxon>Dikarya</taxon>
        <taxon>Ascomycota</taxon>
        <taxon>Pezizomycotina</taxon>
        <taxon>Dothideomycetes</taxon>
        <taxon>Pleosporomycetidae</taxon>
        <taxon>Pleosporales</taxon>
        <taxon>Pleosporineae</taxon>
        <taxon>Phaeosphaeriaceae</taxon>
        <taxon>Ophiobolus</taxon>
    </lineage>
</organism>
<dbReference type="Pfam" id="PF20684">
    <property type="entry name" value="Fung_rhodopsin"/>
    <property type="match status" value="1"/>
</dbReference>
<evidence type="ECO:0000313" key="9">
    <source>
        <dbReference type="EMBL" id="KAF2824001.1"/>
    </source>
</evidence>
<comment type="similarity">
    <text evidence="5">Belongs to the SAT4 family.</text>
</comment>
<dbReference type="AlphaFoldDB" id="A0A6A6ZSF1"/>
<dbReference type="PANTHER" id="PTHR33048">
    <property type="entry name" value="PTH11-LIKE INTEGRAL MEMBRANE PROTEIN (AFU_ORTHOLOGUE AFUA_5G11245)"/>
    <property type="match status" value="1"/>
</dbReference>
<dbReference type="InterPro" id="IPR049326">
    <property type="entry name" value="Rhodopsin_dom_fungi"/>
</dbReference>
<dbReference type="GO" id="GO:0016020">
    <property type="term" value="C:membrane"/>
    <property type="evidence" value="ECO:0007669"/>
    <property type="project" value="UniProtKB-SubCell"/>
</dbReference>
<feature type="transmembrane region" description="Helical" evidence="7">
    <location>
        <begin position="43"/>
        <end position="60"/>
    </location>
</feature>
<gene>
    <name evidence="9" type="ORF">CC86DRAFT_395981</name>
</gene>
<evidence type="ECO:0000256" key="3">
    <source>
        <dbReference type="ARBA" id="ARBA00022989"/>
    </source>
</evidence>
<feature type="compositionally biased region" description="Polar residues" evidence="6">
    <location>
        <begin position="273"/>
        <end position="284"/>
    </location>
</feature>
<evidence type="ECO:0000259" key="8">
    <source>
        <dbReference type="Pfam" id="PF20684"/>
    </source>
</evidence>
<accession>A0A6A6ZSF1</accession>
<proteinExistence type="inferred from homology"/>
<name>A0A6A6ZSF1_9PLEO</name>
<dbReference type="OrthoDB" id="5417887at2759"/>
<keyword evidence="4 7" id="KW-0472">Membrane</keyword>
<feature type="region of interest" description="Disordered" evidence="6">
    <location>
        <begin position="273"/>
        <end position="314"/>
    </location>
</feature>
<dbReference type="PANTHER" id="PTHR33048:SF42">
    <property type="entry name" value="INTEGRAL MEMBRANE PROTEIN"/>
    <property type="match status" value="1"/>
</dbReference>
<comment type="subcellular location">
    <subcellularLocation>
        <location evidence="1">Membrane</location>
        <topology evidence="1">Multi-pass membrane protein</topology>
    </subcellularLocation>
</comment>
<feature type="transmembrane region" description="Helical" evidence="7">
    <location>
        <begin position="12"/>
        <end position="31"/>
    </location>
</feature>
<keyword evidence="10" id="KW-1185">Reference proteome</keyword>
<keyword evidence="2 7" id="KW-0812">Transmembrane</keyword>
<evidence type="ECO:0000256" key="1">
    <source>
        <dbReference type="ARBA" id="ARBA00004141"/>
    </source>
</evidence>
<evidence type="ECO:0000256" key="4">
    <source>
        <dbReference type="ARBA" id="ARBA00023136"/>
    </source>
</evidence>
<feature type="domain" description="Rhodopsin" evidence="8">
    <location>
        <begin position="27"/>
        <end position="263"/>
    </location>
</feature>
<feature type="transmembrane region" description="Helical" evidence="7">
    <location>
        <begin position="80"/>
        <end position="100"/>
    </location>
</feature>
<dbReference type="InterPro" id="IPR052337">
    <property type="entry name" value="SAT4-like"/>
</dbReference>